<organism evidence="1 2">
    <name type="scientific">Aspergillus turcosus</name>
    <dbReference type="NCBI Taxonomy" id="1245748"/>
    <lineage>
        <taxon>Eukaryota</taxon>
        <taxon>Fungi</taxon>
        <taxon>Dikarya</taxon>
        <taxon>Ascomycota</taxon>
        <taxon>Pezizomycotina</taxon>
        <taxon>Eurotiomycetes</taxon>
        <taxon>Eurotiomycetidae</taxon>
        <taxon>Eurotiales</taxon>
        <taxon>Aspergillaceae</taxon>
        <taxon>Aspergillus</taxon>
        <taxon>Aspergillus subgen. Fumigati</taxon>
    </lineage>
</organism>
<evidence type="ECO:0000313" key="2">
    <source>
        <dbReference type="Proteomes" id="UP000215289"/>
    </source>
</evidence>
<name>A0A229XKW2_9EURO</name>
<evidence type="ECO:0000313" key="1">
    <source>
        <dbReference type="EMBL" id="RLL99420.1"/>
    </source>
</evidence>
<comment type="caution">
    <text evidence="1">The sequence shown here is derived from an EMBL/GenBank/DDBJ whole genome shotgun (WGS) entry which is preliminary data.</text>
</comment>
<dbReference type="AlphaFoldDB" id="A0A229XKW2"/>
<keyword evidence="2" id="KW-1185">Reference proteome</keyword>
<dbReference type="EMBL" id="NIDN02000032">
    <property type="protein sequence ID" value="RLL99420.1"/>
    <property type="molecule type" value="Genomic_DNA"/>
</dbReference>
<dbReference type="PANTHER" id="PTHR38115">
    <property type="entry name" value="LIPOCALIN-LIKE DOMAIN-CONTAINING PROTEIN"/>
    <property type="match status" value="1"/>
</dbReference>
<sequence>MAAPADVTIKNLNGEWTMEKNLSDPFEPVLTLQGISWAVRKAISFATVTLVVKEYPDSEDAKVVHVDIDQVLTGGLKGTSEKRISDWVDREHQDHIFGKILGRSRLIRGSKGDDGKVRPAVDINTEIDDPKVKQFLRGEILIDGSPCEGFLVDNEGEEYGEGEGLFLQSFVVNQDEGYGWTAEQIWGFETINGQRYHTRRVVVAKDGEFKLARLVYDYVKKLDE</sequence>
<dbReference type="InterPro" id="IPR053037">
    <property type="entry name" value="Pericyclase_pydY-like"/>
</dbReference>
<protein>
    <submittedName>
        <fullName evidence="1">Uncharacterized protein</fullName>
    </submittedName>
</protein>
<reference evidence="1 2" key="1">
    <citation type="submission" date="2018-08" db="EMBL/GenBank/DDBJ databases">
        <title>Draft genome sequences of two Aspergillus turcosus clinical strains isolated from bronchoalveolar lavage fluid: one azole-susceptible and the other azole-resistant.</title>
        <authorList>
            <person name="Parent-Michaud M."/>
            <person name="Dufresne P.J."/>
            <person name="Fournier E."/>
            <person name="Martineau C."/>
            <person name="Moreira S."/>
            <person name="Perkins V."/>
            <person name="De Repentigny L."/>
            <person name="Dufresne S.F."/>
        </authorList>
    </citation>
    <scope>NUCLEOTIDE SEQUENCE [LARGE SCALE GENOMIC DNA]</scope>
    <source>
        <strain evidence="1">HMR AF 1038</strain>
    </source>
</reference>
<accession>A0A229XKW2</accession>
<proteinExistence type="predicted"/>
<dbReference type="OrthoDB" id="425354at2759"/>
<dbReference type="PANTHER" id="PTHR38115:SF1">
    <property type="entry name" value="LIPOCALIN-LIKE DOMAIN-CONTAINING PROTEIN"/>
    <property type="match status" value="1"/>
</dbReference>
<dbReference type="Proteomes" id="UP000215289">
    <property type="component" value="Unassembled WGS sequence"/>
</dbReference>
<gene>
    <name evidence="1" type="ORF">CFD26_107552</name>
</gene>